<feature type="domain" description="Acyclic terpene utilisation N-terminal" evidence="1">
    <location>
        <begin position="4"/>
        <end position="440"/>
    </location>
</feature>
<dbReference type="InterPro" id="IPR010839">
    <property type="entry name" value="AtuA_N"/>
</dbReference>
<name>A0A553ZYL5_9BACI</name>
<keyword evidence="3" id="KW-1185">Reference proteome</keyword>
<comment type="caution">
    <text evidence="2">The sequence shown here is derived from an EMBL/GenBank/DDBJ whole genome shotgun (WGS) entry which is preliminary data.</text>
</comment>
<gene>
    <name evidence="2" type="ORF">FN960_09200</name>
</gene>
<dbReference type="RefSeq" id="WP_143848429.1">
    <property type="nucleotide sequence ID" value="NZ_VLXZ01000005.1"/>
</dbReference>
<dbReference type="AlphaFoldDB" id="A0A553ZYL5"/>
<evidence type="ECO:0000313" key="2">
    <source>
        <dbReference type="EMBL" id="TSB46532.1"/>
    </source>
</evidence>
<dbReference type="EMBL" id="VLXZ01000005">
    <property type="protein sequence ID" value="TSB46532.1"/>
    <property type="molecule type" value="Genomic_DNA"/>
</dbReference>
<evidence type="ECO:0000313" key="3">
    <source>
        <dbReference type="Proteomes" id="UP000318521"/>
    </source>
</evidence>
<dbReference type="PANTHER" id="PTHR47472">
    <property type="entry name" value="PROPIONYL-COA CARBOXYLASE"/>
    <property type="match status" value="1"/>
</dbReference>
<organism evidence="2 3">
    <name type="scientific">Alkalicoccobacillus porphyridii</name>
    <dbReference type="NCBI Taxonomy" id="2597270"/>
    <lineage>
        <taxon>Bacteria</taxon>
        <taxon>Bacillati</taxon>
        <taxon>Bacillota</taxon>
        <taxon>Bacilli</taxon>
        <taxon>Bacillales</taxon>
        <taxon>Bacillaceae</taxon>
        <taxon>Alkalicoccobacillus</taxon>
    </lineage>
</organism>
<dbReference type="OrthoDB" id="9763456at2"/>
<reference evidence="2 3" key="1">
    <citation type="submission" date="2019-07" db="EMBL/GenBank/DDBJ databases">
        <authorList>
            <person name="Park Y.J."/>
            <person name="Jeong S.E."/>
            <person name="Jung H.S."/>
        </authorList>
    </citation>
    <scope>NUCLEOTIDE SEQUENCE [LARGE SCALE GENOMIC DNA]</scope>
    <source>
        <strain evidence="3">P16(2019)</strain>
    </source>
</reference>
<proteinExistence type="predicted"/>
<sequence length="446" mass="48027">MNSIRIGTGAGYAGDRIDAAVQLVKKGKLDYLILEGLAERTTAIAQLQKNRDPKKGYGQFLEERMKALLPVCRENGVTIITNLGAANPEAAAHVTYDVAVELGLNNLHIAYLTGADVMTSVQHLDLKLWETGERLNQLGSKLVSADAYLGAQEILPAFQSQPHVIITGRVADPSLFLAPMIFEFGWALDDWTRLGAGTVLAHLLECGAQVTGGYFADGASKEVPDLKNVGLPFVDVYEDGSGVIGKTPNSGGSVSVQTCKEQLLYEVMDPAAYLTPDVTADFSKVAFTQVETNVVAVNGASGYLKPKTFKATIGIDQGFIGEGMIIYGGHHAIERAKLAIAIVKERLIDQGFNANEMKEELIGLNALHGQDQTMSHSPYEVMVRVAARANLETLAKKVGEEIENLWLNGPGGPGGVRVNTKQVISAYSTLIPREFVKAKLSYLEVK</sequence>
<accession>A0A553ZYL5</accession>
<evidence type="ECO:0000259" key="1">
    <source>
        <dbReference type="Pfam" id="PF07287"/>
    </source>
</evidence>
<dbReference type="Proteomes" id="UP000318521">
    <property type="component" value="Unassembled WGS sequence"/>
</dbReference>
<dbReference type="Pfam" id="PF07287">
    <property type="entry name" value="AtuA"/>
    <property type="match status" value="1"/>
</dbReference>
<protein>
    <submittedName>
        <fullName evidence="2">DUF1446 domain-containing protein</fullName>
    </submittedName>
</protein>
<dbReference type="PANTHER" id="PTHR47472:SF1">
    <property type="entry name" value="DUF1446-DOMAIN-CONTAINING PROTEIN"/>
    <property type="match status" value="1"/>
</dbReference>